<evidence type="ECO:0000313" key="5">
    <source>
        <dbReference type="EMBL" id="NKZ24780.1"/>
    </source>
</evidence>
<feature type="transmembrane region" description="Helical" evidence="1">
    <location>
        <begin position="319"/>
        <end position="345"/>
    </location>
</feature>
<dbReference type="Proteomes" id="UP000549765">
    <property type="component" value="Unassembled WGS sequence"/>
</dbReference>
<evidence type="ECO:0000259" key="3">
    <source>
        <dbReference type="Pfam" id="PF06030"/>
    </source>
</evidence>
<dbReference type="InterPro" id="IPR021759">
    <property type="entry name" value="WxLIP_HBD"/>
</dbReference>
<keyword evidence="1" id="KW-0812">Transmembrane</keyword>
<evidence type="ECO:0000256" key="2">
    <source>
        <dbReference type="SAM" id="SignalP"/>
    </source>
</evidence>
<feature type="signal peptide" evidence="2">
    <location>
        <begin position="1"/>
        <end position="28"/>
    </location>
</feature>
<gene>
    <name evidence="5" type="ORF">HF964_08230</name>
</gene>
<dbReference type="InterPro" id="IPR010317">
    <property type="entry name" value="WxLIP_PGBD"/>
</dbReference>
<reference evidence="5 6" key="1">
    <citation type="submission" date="2020-04" db="EMBL/GenBank/DDBJ databases">
        <title>MicrobeNet Type strains.</title>
        <authorList>
            <person name="Nicholson A.C."/>
        </authorList>
    </citation>
    <scope>NUCLEOTIDE SEQUENCE [LARGE SCALE GENOMIC DNA]</scope>
    <source>
        <strain evidence="5 6">CCUG 61472</strain>
    </source>
</reference>
<accession>A0A7X6N4A9</accession>
<evidence type="ECO:0000259" key="4">
    <source>
        <dbReference type="Pfam" id="PF11797"/>
    </source>
</evidence>
<sequence length="359" mass="39213">MKIINTWPLKITALLFLLVLSNMAPVKADQQAPMGDFSVKAVPAEKQIDKNTYYFNLNVSKPLEQTLKVVITNNSNHKIKIQQNLYNATTGDSGNVVYGENKNVKHNDPTLRFPLKTIVSLTTPKVIEVAAHSSATATAKMQAKLPADFAGMILGGWEFVNITAPSDTSASKQSGVSVASQYAYNIAIAMVKDRYVTPTMQLGTIKPGAHNYKRALLVNLQNTSANLIGGLAVNATVTHQGSSKAILTQNDKGFSLAPNSNFNYGLMYAGKDLVPGKYHLRLHAQSGQFKWDFDRDFTITASDVRQANKAALYDAKPGLAWWIIVLISSLVIVILALIILIIVILRKKKPVDESSKSVE</sequence>
<proteinExistence type="predicted"/>
<comment type="caution">
    <text evidence="5">The sequence shown here is derived from an EMBL/GenBank/DDBJ whole genome shotgun (WGS) entry which is preliminary data.</text>
</comment>
<organism evidence="5 6">
    <name type="scientific">Periweissella fabalis</name>
    <dbReference type="NCBI Taxonomy" id="1070421"/>
    <lineage>
        <taxon>Bacteria</taxon>
        <taxon>Bacillati</taxon>
        <taxon>Bacillota</taxon>
        <taxon>Bacilli</taxon>
        <taxon>Lactobacillales</taxon>
        <taxon>Lactobacillaceae</taxon>
        <taxon>Periweissella</taxon>
    </lineage>
</organism>
<dbReference type="RefSeq" id="WP_168722573.1">
    <property type="nucleotide sequence ID" value="NZ_JAAXPN010000009.1"/>
</dbReference>
<keyword evidence="1" id="KW-1133">Transmembrane helix</keyword>
<feature type="domain" description="WxL Interacting Protein host binding" evidence="4">
    <location>
        <begin position="174"/>
        <end position="309"/>
    </location>
</feature>
<name>A0A7X6N4A9_9LACO</name>
<evidence type="ECO:0000313" key="6">
    <source>
        <dbReference type="Proteomes" id="UP000549765"/>
    </source>
</evidence>
<dbReference type="Pfam" id="PF11797">
    <property type="entry name" value="WxLIP_HBD"/>
    <property type="match status" value="1"/>
</dbReference>
<dbReference type="Pfam" id="PF06030">
    <property type="entry name" value="WxLIP_PGBD"/>
    <property type="match status" value="1"/>
</dbReference>
<keyword evidence="1" id="KW-0472">Membrane</keyword>
<feature type="domain" description="WxL Interacting Protein peptidoglycan binding" evidence="3">
    <location>
        <begin position="37"/>
        <end position="159"/>
    </location>
</feature>
<protein>
    <submittedName>
        <fullName evidence="5">DUF3324 domain-containing protein</fullName>
    </submittedName>
</protein>
<keyword evidence="2" id="KW-0732">Signal</keyword>
<evidence type="ECO:0000256" key="1">
    <source>
        <dbReference type="SAM" id="Phobius"/>
    </source>
</evidence>
<feature type="chain" id="PRO_5031089970" evidence="2">
    <location>
        <begin position="29"/>
        <end position="359"/>
    </location>
</feature>
<keyword evidence="6" id="KW-1185">Reference proteome</keyword>
<dbReference type="AlphaFoldDB" id="A0A7X6N4A9"/>
<dbReference type="EMBL" id="JAAXPN010000009">
    <property type="protein sequence ID" value="NKZ24780.1"/>
    <property type="molecule type" value="Genomic_DNA"/>
</dbReference>